<evidence type="ECO:0008006" key="4">
    <source>
        <dbReference type="Google" id="ProtNLM"/>
    </source>
</evidence>
<feature type="transmembrane region" description="Helical" evidence="1">
    <location>
        <begin position="28"/>
        <end position="52"/>
    </location>
</feature>
<feature type="transmembrane region" description="Helical" evidence="1">
    <location>
        <begin position="59"/>
        <end position="79"/>
    </location>
</feature>
<dbReference type="SUPFAM" id="SSF50998">
    <property type="entry name" value="Quinoprotein alcohol dehydrogenase-like"/>
    <property type="match status" value="1"/>
</dbReference>
<organism evidence="2 3">
    <name type="scientific">Gordonia pseudamarae</name>
    <dbReference type="NCBI Taxonomy" id="2831662"/>
    <lineage>
        <taxon>Bacteria</taxon>
        <taxon>Bacillati</taxon>
        <taxon>Actinomycetota</taxon>
        <taxon>Actinomycetes</taxon>
        <taxon>Mycobacteriales</taxon>
        <taxon>Gordoniaceae</taxon>
        <taxon>Gordonia</taxon>
    </lineage>
</organism>
<reference evidence="2" key="1">
    <citation type="journal article" date="2021" name="Nat. Microbiol.">
        <title>Cocultivation of an ultrasmall environmental parasitic bacterium with lytic ability against bacteria associated with wastewater foams.</title>
        <authorList>
            <person name="Batinovic S."/>
            <person name="Rose J.J.A."/>
            <person name="Ratcliffe J."/>
            <person name="Seviour R.J."/>
            <person name="Petrovski S."/>
        </authorList>
    </citation>
    <scope>NUCLEOTIDE SEQUENCE</scope>
    <source>
        <strain evidence="2">CON9</strain>
    </source>
</reference>
<dbReference type="EMBL" id="CP045809">
    <property type="protein sequence ID" value="QHN36186.1"/>
    <property type="molecule type" value="Genomic_DNA"/>
</dbReference>
<evidence type="ECO:0000313" key="2">
    <source>
        <dbReference type="EMBL" id="QHN36186.1"/>
    </source>
</evidence>
<gene>
    <name evidence="2" type="ORF">GII31_16220</name>
</gene>
<sequence>MSAFVCIVRTGAVRGGVQPDDRLRFDQLWLPANAIVAMATVAVCLIAGIALIRGSASRQVVTVAVVAGLIFVGAVGLVVGVSDARDLIFAAGSWPRPSLLLWTYISAVAGFGAIIIGTQSLSDNRRGVRNLLAAACAVTLVAGGATLIAWPDDKPDVSPVIVTADMHDVRLGLPDSVTTRPANLENPTWLWPIAAVGPGFVSLGRRDGTPGHNTDYRFAVGAHEWAESSYSIRFTNGDDLTPRWWMRLPSHGWLSRVVVVPAHTVIVATVTTEEGSLTYGIDPTAGRIRWSRPGELIGDLRTLSTRTPGPLPPPTSEMTTASSLVDIEPLGRAVTAWSPDTGADLWQHDVGPDCSAHSIEDERTWINVGVSCPGGVKTDRALDTRDGRYIGEWSMFDNRREPGRNCAPYMCVARIPQDQATGDVQFSWYDFPNDLVDMRTGRTVLSVSAGEFVACNDGGDCIVSDRENNVRVARAGGTSVRVRGIAGVHGRPSTGTVVSLRDQIVWRTGGSEVVVMHRATGTATMFAAHDTASDSGTLVQAGYLFITDSGRAVILPRGR</sequence>
<protein>
    <recommendedName>
        <fullName evidence="4">PQQ-binding-like beta-propeller repeat protein</fullName>
    </recommendedName>
</protein>
<feature type="transmembrane region" description="Helical" evidence="1">
    <location>
        <begin position="99"/>
        <end position="118"/>
    </location>
</feature>
<keyword evidence="1" id="KW-0812">Transmembrane</keyword>
<dbReference type="Proteomes" id="UP001059836">
    <property type="component" value="Chromosome"/>
</dbReference>
<dbReference type="InterPro" id="IPR011047">
    <property type="entry name" value="Quinoprotein_ADH-like_sf"/>
</dbReference>
<evidence type="ECO:0000313" key="3">
    <source>
        <dbReference type="Proteomes" id="UP001059836"/>
    </source>
</evidence>
<name>A0ABX6ILF4_9ACTN</name>
<feature type="transmembrane region" description="Helical" evidence="1">
    <location>
        <begin position="130"/>
        <end position="150"/>
    </location>
</feature>
<accession>A0ABX6ILF4</accession>
<keyword evidence="1" id="KW-0472">Membrane</keyword>
<dbReference type="RefSeq" id="WP_213244448.1">
    <property type="nucleotide sequence ID" value="NZ_CP045806.1"/>
</dbReference>
<proteinExistence type="predicted"/>
<evidence type="ECO:0000256" key="1">
    <source>
        <dbReference type="SAM" id="Phobius"/>
    </source>
</evidence>
<keyword evidence="3" id="KW-1185">Reference proteome</keyword>
<keyword evidence="1" id="KW-1133">Transmembrane helix</keyword>